<dbReference type="OrthoDB" id="6610259at2759"/>
<dbReference type="GO" id="GO:0005549">
    <property type="term" value="F:odorant binding"/>
    <property type="evidence" value="ECO:0007669"/>
    <property type="project" value="InterPro"/>
</dbReference>
<evidence type="ECO:0000313" key="2">
    <source>
        <dbReference type="EMBL" id="KAF6212432.1"/>
    </source>
</evidence>
<dbReference type="AlphaFoldDB" id="A0A6A4JCR6"/>
<gene>
    <name evidence="2" type="ORF">GE061_012955</name>
</gene>
<dbReference type="EMBL" id="WIXP02000004">
    <property type="protein sequence ID" value="KAF6212432.1"/>
    <property type="molecule type" value="Genomic_DNA"/>
</dbReference>
<dbReference type="InterPro" id="IPR036728">
    <property type="entry name" value="PBP_GOBP_sf"/>
</dbReference>
<keyword evidence="3" id="KW-1185">Reference proteome</keyword>
<dbReference type="SUPFAM" id="SSF47565">
    <property type="entry name" value="Insect pheromone/odorant-binding proteins"/>
    <property type="match status" value="1"/>
</dbReference>
<evidence type="ECO:0000256" key="1">
    <source>
        <dbReference type="ARBA" id="ARBA00022729"/>
    </source>
</evidence>
<dbReference type="InterPro" id="IPR006170">
    <property type="entry name" value="PBP/GOBP"/>
</dbReference>
<name>A0A6A4JCR6_APOLU</name>
<protein>
    <submittedName>
        <fullName evidence="2">Uncharacterized protein</fullName>
    </submittedName>
</protein>
<reference evidence="2" key="1">
    <citation type="journal article" date="2021" name="Mol. Ecol. Resour.">
        <title>Apolygus lucorum genome provides insights into omnivorousness and mesophyll feeding.</title>
        <authorList>
            <person name="Liu Y."/>
            <person name="Liu H."/>
            <person name="Wang H."/>
            <person name="Huang T."/>
            <person name="Liu B."/>
            <person name="Yang B."/>
            <person name="Yin L."/>
            <person name="Li B."/>
            <person name="Zhang Y."/>
            <person name="Zhang S."/>
            <person name="Jiang F."/>
            <person name="Zhang X."/>
            <person name="Ren Y."/>
            <person name="Wang B."/>
            <person name="Wang S."/>
            <person name="Lu Y."/>
            <person name="Wu K."/>
            <person name="Fan W."/>
            <person name="Wang G."/>
        </authorList>
    </citation>
    <scope>NUCLEOTIDE SEQUENCE</scope>
    <source>
        <strain evidence="2">12Hb</strain>
    </source>
</reference>
<sequence>MSQLVYPLCAAAVFLVYQSAADVGLLDYSGQCVTEAGITHEEADSIQQGNPPTNQKGKCYVACVLKSLGVVDQQGKISVNDANRLIEMYSTEPNDAKEKTKQAVTACAREANRSRNQCDVSYRMMRCLLRKRGRPAQTRNITIGLPQSITFQLPPLSLTLFSIG</sequence>
<dbReference type="Gene3D" id="1.10.238.20">
    <property type="entry name" value="Pheromone/general odorant binding protein domain"/>
    <property type="match status" value="1"/>
</dbReference>
<dbReference type="Pfam" id="PF01395">
    <property type="entry name" value="PBP_GOBP"/>
    <property type="match status" value="1"/>
</dbReference>
<accession>A0A6A4JCR6</accession>
<keyword evidence="1" id="KW-0732">Signal</keyword>
<dbReference type="GO" id="GO:0007608">
    <property type="term" value="P:sensory perception of smell"/>
    <property type="evidence" value="ECO:0007669"/>
    <property type="project" value="TreeGrafter"/>
</dbReference>
<evidence type="ECO:0000313" key="3">
    <source>
        <dbReference type="Proteomes" id="UP000466442"/>
    </source>
</evidence>
<dbReference type="PANTHER" id="PTHR11857">
    <property type="entry name" value="ODORANT BINDING PROTEIN-RELATED"/>
    <property type="match status" value="1"/>
</dbReference>
<comment type="caution">
    <text evidence="2">The sequence shown here is derived from an EMBL/GenBank/DDBJ whole genome shotgun (WGS) entry which is preliminary data.</text>
</comment>
<dbReference type="SMART" id="SM00708">
    <property type="entry name" value="PhBP"/>
    <property type="match status" value="1"/>
</dbReference>
<dbReference type="GO" id="GO:0005615">
    <property type="term" value="C:extracellular space"/>
    <property type="evidence" value="ECO:0007669"/>
    <property type="project" value="TreeGrafter"/>
</dbReference>
<organism evidence="2 3">
    <name type="scientific">Apolygus lucorum</name>
    <name type="common">Small green plant bug</name>
    <name type="synonym">Lygocoris lucorum</name>
    <dbReference type="NCBI Taxonomy" id="248454"/>
    <lineage>
        <taxon>Eukaryota</taxon>
        <taxon>Metazoa</taxon>
        <taxon>Ecdysozoa</taxon>
        <taxon>Arthropoda</taxon>
        <taxon>Hexapoda</taxon>
        <taxon>Insecta</taxon>
        <taxon>Pterygota</taxon>
        <taxon>Neoptera</taxon>
        <taxon>Paraneoptera</taxon>
        <taxon>Hemiptera</taxon>
        <taxon>Heteroptera</taxon>
        <taxon>Panheteroptera</taxon>
        <taxon>Cimicomorpha</taxon>
        <taxon>Miridae</taxon>
        <taxon>Mirini</taxon>
        <taxon>Apolygus</taxon>
    </lineage>
</organism>
<dbReference type="Proteomes" id="UP000466442">
    <property type="component" value="Unassembled WGS sequence"/>
</dbReference>
<dbReference type="CDD" id="cd23992">
    <property type="entry name" value="PBP_GOBP"/>
    <property type="match status" value="1"/>
</dbReference>
<proteinExistence type="predicted"/>